<dbReference type="OrthoDB" id="140419at2"/>
<organism evidence="1 2">
    <name type="scientific">Tengunoibacter tsumagoiensis</name>
    <dbReference type="NCBI Taxonomy" id="2014871"/>
    <lineage>
        <taxon>Bacteria</taxon>
        <taxon>Bacillati</taxon>
        <taxon>Chloroflexota</taxon>
        <taxon>Ktedonobacteria</taxon>
        <taxon>Ktedonobacterales</taxon>
        <taxon>Dictyobacteraceae</taxon>
        <taxon>Tengunoibacter</taxon>
    </lineage>
</organism>
<dbReference type="Proteomes" id="UP000287352">
    <property type="component" value="Unassembled WGS sequence"/>
</dbReference>
<accession>A0A402A5M9</accession>
<protein>
    <recommendedName>
        <fullName evidence="3">DUF885 domain-containing protein</fullName>
    </recommendedName>
</protein>
<evidence type="ECO:0000313" key="2">
    <source>
        <dbReference type="Proteomes" id="UP000287352"/>
    </source>
</evidence>
<evidence type="ECO:0000313" key="1">
    <source>
        <dbReference type="EMBL" id="GCE14444.1"/>
    </source>
</evidence>
<dbReference type="AlphaFoldDB" id="A0A402A5M9"/>
<name>A0A402A5M9_9CHLR</name>
<gene>
    <name evidence="1" type="ORF">KTT_43030</name>
</gene>
<proteinExistence type="predicted"/>
<keyword evidence="2" id="KW-1185">Reference proteome</keyword>
<comment type="caution">
    <text evidence="1">The sequence shown here is derived from an EMBL/GenBank/DDBJ whole genome shotgun (WGS) entry which is preliminary data.</text>
</comment>
<dbReference type="RefSeq" id="WP_126582021.1">
    <property type="nucleotide sequence ID" value="NZ_BIFR01000002.1"/>
</dbReference>
<sequence>MNSSWEQHYARLAFSFDRLVRQASQGECAFVDAYYGPAELKELAPFALPSELVQQAHILEQELQTLPFAPQRLAFLQKQVKAMATLARRLNGETLSLHEEVQGLLDISVEWVPDERFDEAFSLYEQALPGKGSLGQRLLEWRRAHQLPTQHIAQLNQLLEYMQITIRQRTRALWPLPVEERLHLRLVEEKERAYHYLGNYRSRIEINKYFIPDLPRLLATLCYDGYPGRHTEAVLKEQLLYREQGQFEQCFHLRLSPQSVISQGIAMLSWEMIFAPGEIEQWLAKHIYPVLGLNTEMENIVKIWQAQDILKGVGCNAALLLQEGRSDEEVQQYMQKYQALVNLDCLKNPFLAPCIFTYYYSKQLIKPWIRQDDRQSTFRRFLTEAVCPSDLVRPTDL</sequence>
<evidence type="ECO:0008006" key="3">
    <source>
        <dbReference type="Google" id="ProtNLM"/>
    </source>
</evidence>
<reference evidence="2" key="1">
    <citation type="submission" date="2018-12" db="EMBL/GenBank/DDBJ databases">
        <title>Tengunoibacter tsumagoiensis gen. nov., sp. nov., Dictyobacter kobayashii sp. nov., D. alpinus sp. nov., and D. joshuensis sp. nov. and description of Dictyobacteraceae fam. nov. within the order Ktedonobacterales isolated from Tengu-no-mugimeshi.</title>
        <authorList>
            <person name="Wang C.M."/>
            <person name="Zheng Y."/>
            <person name="Sakai Y."/>
            <person name="Toyoda A."/>
            <person name="Minakuchi Y."/>
            <person name="Abe K."/>
            <person name="Yokota A."/>
            <person name="Yabe S."/>
        </authorList>
    </citation>
    <scope>NUCLEOTIDE SEQUENCE [LARGE SCALE GENOMIC DNA]</scope>
    <source>
        <strain evidence="2">Uno3</strain>
    </source>
</reference>
<dbReference type="EMBL" id="BIFR01000002">
    <property type="protein sequence ID" value="GCE14444.1"/>
    <property type="molecule type" value="Genomic_DNA"/>
</dbReference>